<evidence type="ECO:0000259" key="8">
    <source>
        <dbReference type="SMART" id="SM00095"/>
    </source>
</evidence>
<dbReference type="EMBL" id="WTPW01000989">
    <property type="protein sequence ID" value="KAF0464629.1"/>
    <property type="molecule type" value="Genomic_DNA"/>
</dbReference>
<evidence type="ECO:0000256" key="4">
    <source>
        <dbReference type="ARBA" id="ARBA00011881"/>
    </source>
</evidence>
<name>A0A8H4A8Z7_GIGMA</name>
<keyword evidence="5 7" id="KW-0659">Purine metabolism</keyword>
<comment type="caution">
    <text evidence="9">The sequence shown here is derived from an EMBL/GenBank/DDBJ whole genome shotgun (WGS) entry which is preliminary data.</text>
</comment>
<dbReference type="PANTHER" id="PTHR10395:SF7">
    <property type="entry name" value="5-HYDROXYISOURATE HYDROLASE"/>
    <property type="match status" value="1"/>
</dbReference>
<accession>A0A8H4A8Z7</accession>
<dbReference type="Pfam" id="PF00576">
    <property type="entry name" value="Transthyretin"/>
    <property type="match status" value="1"/>
</dbReference>
<dbReference type="Gene3D" id="2.60.40.180">
    <property type="entry name" value="Transthyretin/hydroxyisourate hydrolase domain"/>
    <property type="match status" value="1"/>
</dbReference>
<dbReference type="InterPro" id="IPR023418">
    <property type="entry name" value="Thyroxine_BS"/>
</dbReference>
<protein>
    <recommendedName>
        <fullName evidence="7">5-hydroxyisourate hydrolase</fullName>
        <shortName evidence="7">HIU hydrolase</shortName>
        <shortName evidence="7">HIUHase</shortName>
        <ecNumber evidence="7">3.5.2.17</ecNumber>
    </recommendedName>
</protein>
<dbReference type="InterPro" id="IPR014306">
    <property type="entry name" value="Hydroxyisourate_hydrolase"/>
</dbReference>
<comment type="subunit">
    <text evidence="4 7">Homotetramer.</text>
</comment>
<dbReference type="AlphaFoldDB" id="A0A8H4A8Z7"/>
<keyword evidence="10" id="KW-1185">Reference proteome</keyword>
<dbReference type="PROSITE" id="PS00769">
    <property type="entry name" value="TRANSTHYRETIN_2"/>
    <property type="match status" value="1"/>
</dbReference>
<evidence type="ECO:0000256" key="3">
    <source>
        <dbReference type="ARBA" id="ARBA00009850"/>
    </source>
</evidence>
<feature type="domain" description="Transthyretin/hydroxyisourate hydrolase" evidence="8">
    <location>
        <begin position="28"/>
        <end position="152"/>
    </location>
</feature>
<dbReference type="NCBIfam" id="TIGR02962">
    <property type="entry name" value="hdxy_isourate"/>
    <property type="match status" value="1"/>
</dbReference>
<dbReference type="CDD" id="cd05822">
    <property type="entry name" value="TLP_HIUase"/>
    <property type="match status" value="1"/>
</dbReference>
<dbReference type="Proteomes" id="UP000439903">
    <property type="component" value="Unassembled WGS sequence"/>
</dbReference>
<comment type="function">
    <text evidence="2">Catalyzes the hydrolysis of 5-hydroxyisourate (HIU) to 2-oxo-4-hydroxy-4-carboxy-5-ureidoimidazoline (OHCU).</text>
</comment>
<comment type="catalytic activity">
    <reaction evidence="1 7">
        <text>5-hydroxyisourate + H2O = 5-hydroxy-2-oxo-4-ureido-2,5-dihydro-1H-imidazole-5-carboxylate + H(+)</text>
        <dbReference type="Rhea" id="RHEA:23736"/>
        <dbReference type="ChEBI" id="CHEBI:15377"/>
        <dbReference type="ChEBI" id="CHEBI:15378"/>
        <dbReference type="ChEBI" id="CHEBI:18072"/>
        <dbReference type="ChEBI" id="CHEBI:58639"/>
        <dbReference type="EC" id="3.5.2.17"/>
    </reaction>
</comment>
<evidence type="ECO:0000313" key="9">
    <source>
        <dbReference type="EMBL" id="KAF0464629.1"/>
    </source>
</evidence>
<keyword evidence="6 7" id="KW-0378">Hydrolase</keyword>
<dbReference type="SUPFAM" id="SSF49472">
    <property type="entry name" value="Transthyretin (synonym: prealbumin)"/>
    <property type="match status" value="1"/>
</dbReference>
<organism evidence="9 10">
    <name type="scientific">Gigaspora margarita</name>
    <dbReference type="NCBI Taxonomy" id="4874"/>
    <lineage>
        <taxon>Eukaryota</taxon>
        <taxon>Fungi</taxon>
        <taxon>Fungi incertae sedis</taxon>
        <taxon>Mucoromycota</taxon>
        <taxon>Glomeromycotina</taxon>
        <taxon>Glomeromycetes</taxon>
        <taxon>Diversisporales</taxon>
        <taxon>Gigasporaceae</taxon>
        <taxon>Gigaspora</taxon>
    </lineage>
</organism>
<gene>
    <name evidence="9" type="ORF">F8M41_026458</name>
</gene>
<evidence type="ECO:0000256" key="5">
    <source>
        <dbReference type="ARBA" id="ARBA00022631"/>
    </source>
</evidence>
<dbReference type="SMART" id="SM00095">
    <property type="entry name" value="TR_THY"/>
    <property type="match status" value="1"/>
</dbReference>
<evidence type="ECO:0000256" key="1">
    <source>
        <dbReference type="ARBA" id="ARBA00001043"/>
    </source>
</evidence>
<dbReference type="OrthoDB" id="10265230at2759"/>
<dbReference type="PROSITE" id="PS00768">
    <property type="entry name" value="TRANSTHYRETIN_1"/>
    <property type="match status" value="1"/>
</dbReference>
<proteinExistence type="inferred from homology"/>
<dbReference type="GO" id="GO:0033971">
    <property type="term" value="F:hydroxyisourate hydrolase activity"/>
    <property type="evidence" value="ECO:0007669"/>
    <property type="project" value="UniProtKB-EC"/>
</dbReference>
<comment type="similarity">
    <text evidence="3 7">Belongs to the transthyretin family. 5-hydroxyisourate hydrolase subfamily.</text>
</comment>
<dbReference type="InterPro" id="IPR023419">
    <property type="entry name" value="Transthyretin_CS"/>
</dbReference>
<dbReference type="InterPro" id="IPR023416">
    <property type="entry name" value="Transthyretin/HIU_hydrolase_d"/>
</dbReference>
<dbReference type="InterPro" id="IPR036817">
    <property type="entry name" value="Transthyretin/HIU_hydrolase_sf"/>
</dbReference>
<reference evidence="9 10" key="1">
    <citation type="journal article" date="2019" name="Environ. Microbiol.">
        <title>At the nexus of three kingdoms: the genome of the mycorrhizal fungus Gigaspora margarita provides insights into plant, endobacterial and fungal interactions.</title>
        <authorList>
            <person name="Venice F."/>
            <person name="Ghignone S."/>
            <person name="Salvioli di Fossalunga A."/>
            <person name="Amselem J."/>
            <person name="Novero M."/>
            <person name="Xianan X."/>
            <person name="Sedzielewska Toro K."/>
            <person name="Morin E."/>
            <person name="Lipzen A."/>
            <person name="Grigoriev I.V."/>
            <person name="Henrissat B."/>
            <person name="Martin F.M."/>
            <person name="Bonfante P."/>
        </authorList>
    </citation>
    <scope>NUCLEOTIDE SEQUENCE [LARGE SCALE GENOMIC DNA]</scope>
    <source>
        <strain evidence="9 10">BEG34</strain>
    </source>
</reference>
<dbReference type="EC" id="3.5.2.17" evidence="7"/>
<evidence type="ECO:0000256" key="6">
    <source>
        <dbReference type="ARBA" id="ARBA00022801"/>
    </source>
</evidence>
<evidence type="ECO:0000256" key="2">
    <source>
        <dbReference type="ARBA" id="ARBA00002704"/>
    </source>
</evidence>
<sequence length="153" mass="17705">MIIVKQWQSQNTVYFFTHTSIMSNTTTQKRGPITCHVLDSSRGIPGKNIEVLLECQQNSVDKDWITINKTKTNEDGRCSDLVSPDYKIPLTNSEDDSKVIYRLTFFTTPYFKSFGQESFYPFVQIVFQIKDPTQHYHVPLLIAPFSYTTYRGS</sequence>
<evidence type="ECO:0000313" key="10">
    <source>
        <dbReference type="Proteomes" id="UP000439903"/>
    </source>
</evidence>
<evidence type="ECO:0000256" key="7">
    <source>
        <dbReference type="RuleBase" id="RU361270"/>
    </source>
</evidence>
<dbReference type="GO" id="GO:0006144">
    <property type="term" value="P:purine nucleobase metabolic process"/>
    <property type="evidence" value="ECO:0007669"/>
    <property type="project" value="UniProtKB-KW"/>
</dbReference>
<dbReference type="PANTHER" id="PTHR10395">
    <property type="entry name" value="URICASE AND TRANSTHYRETIN-RELATED"/>
    <property type="match status" value="1"/>
</dbReference>